<evidence type="ECO:0008006" key="4">
    <source>
        <dbReference type="Google" id="ProtNLM"/>
    </source>
</evidence>
<evidence type="ECO:0000313" key="2">
    <source>
        <dbReference type="EMBL" id="ORY93930.1"/>
    </source>
</evidence>
<dbReference type="AlphaFoldDB" id="A0A1X2H660"/>
<keyword evidence="1" id="KW-0732">Signal</keyword>
<proteinExistence type="predicted"/>
<comment type="caution">
    <text evidence="2">The sequence shown here is derived from an EMBL/GenBank/DDBJ whole genome shotgun (WGS) entry which is preliminary data.</text>
</comment>
<organism evidence="2 3">
    <name type="scientific">Syncephalastrum racemosum</name>
    <name type="common">Filamentous fungus</name>
    <dbReference type="NCBI Taxonomy" id="13706"/>
    <lineage>
        <taxon>Eukaryota</taxon>
        <taxon>Fungi</taxon>
        <taxon>Fungi incertae sedis</taxon>
        <taxon>Mucoromycota</taxon>
        <taxon>Mucoromycotina</taxon>
        <taxon>Mucoromycetes</taxon>
        <taxon>Mucorales</taxon>
        <taxon>Syncephalastraceae</taxon>
        <taxon>Syncephalastrum</taxon>
    </lineage>
</organism>
<reference evidence="2 3" key="1">
    <citation type="submission" date="2016-07" db="EMBL/GenBank/DDBJ databases">
        <title>Pervasive Adenine N6-methylation of Active Genes in Fungi.</title>
        <authorList>
            <consortium name="DOE Joint Genome Institute"/>
            <person name="Mondo S.J."/>
            <person name="Dannebaum R.O."/>
            <person name="Kuo R.C."/>
            <person name="Labutti K."/>
            <person name="Haridas S."/>
            <person name="Kuo A."/>
            <person name="Salamov A."/>
            <person name="Ahrendt S.R."/>
            <person name="Lipzen A."/>
            <person name="Sullivan W."/>
            <person name="Andreopoulos W.B."/>
            <person name="Clum A."/>
            <person name="Lindquist E."/>
            <person name="Daum C."/>
            <person name="Ramamoorthy G.K."/>
            <person name="Gryganskyi A."/>
            <person name="Culley D."/>
            <person name="Magnuson J.K."/>
            <person name="James T.Y."/>
            <person name="O'Malley M.A."/>
            <person name="Stajich J.E."/>
            <person name="Spatafora J.W."/>
            <person name="Visel A."/>
            <person name="Grigoriev I.V."/>
        </authorList>
    </citation>
    <scope>NUCLEOTIDE SEQUENCE [LARGE SCALE GENOMIC DNA]</scope>
    <source>
        <strain evidence="2 3">NRRL 2496</strain>
    </source>
</reference>
<keyword evidence="3" id="KW-1185">Reference proteome</keyword>
<dbReference type="EMBL" id="MCGN01000008">
    <property type="protein sequence ID" value="ORY93930.1"/>
    <property type="molecule type" value="Genomic_DNA"/>
</dbReference>
<protein>
    <recommendedName>
        <fullName evidence="4">Secreted protein</fullName>
    </recommendedName>
</protein>
<sequence>MFGRTHICFAHLFWIYAWQARPMGCQDKRMRMIPFIKLRHPESTCCPPTYATPHVSPSIFVIFLPVCVGYKHANLAQVLSHVYKPHKLGHPFRSYTPCIMMIKKE</sequence>
<evidence type="ECO:0000313" key="3">
    <source>
        <dbReference type="Proteomes" id="UP000242180"/>
    </source>
</evidence>
<gene>
    <name evidence="2" type="ORF">BCR43DRAFT_349924</name>
</gene>
<dbReference type="Proteomes" id="UP000242180">
    <property type="component" value="Unassembled WGS sequence"/>
</dbReference>
<dbReference type="InParanoid" id="A0A1X2H660"/>
<accession>A0A1X2H660</accession>
<feature type="chain" id="PRO_5012552639" description="Secreted protein" evidence="1">
    <location>
        <begin position="21"/>
        <end position="105"/>
    </location>
</feature>
<feature type="signal peptide" evidence="1">
    <location>
        <begin position="1"/>
        <end position="20"/>
    </location>
</feature>
<evidence type="ECO:0000256" key="1">
    <source>
        <dbReference type="SAM" id="SignalP"/>
    </source>
</evidence>
<name>A0A1X2H660_SYNRA</name>